<feature type="transmembrane region" description="Helical" evidence="1">
    <location>
        <begin position="75"/>
        <end position="94"/>
    </location>
</feature>
<evidence type="ECO:0000313" key="3">
    <source>
        <dbReference type="Proteomes" id="UP000198822"/>
    </source>
</evidence>
<keyword evidence="1" id="KW-0812">Transmembrane</keyword>
<feature type="transmembrane region" description="Helical" evidence="1">
    <location>
        <begin position="101"/>
        <end position="122"/>
    </location>
</feature>
<keyword evidence="1" id="KW-0472">Membrane</keyword>
<feature type="transmembrane region" description="Helical" evidence="1">
    <location>
        <begin position="37"/>
        <end position="55"/>
    </location>
</feature>
<keyword evidence="3" id="KW-1185">Reference proteome</keyword>
<dbReference type="InterPro" id="IPR038750">
    <property type="entry name" value="YczE/YyaS-like"/>
</dbReference>
<dbReference type="EMBL" id="LT629695">
    <property type="protein sequence ID" value="SDH51413.1"/>
    <property type="molecule type" value="Genomic_DNA"/>
</dbReference>
<dbReference type="STRING" id="399736.SAMN04489720_1479"/>
<evidence type="ECO:0000313" key="2">
    <source>
        <dbReference type="EMBL" id="SDH51413.1"/>
    </source>
</evidence>
<reference evidence="3" key="1">
    <citation type="submission" date="2016-10" db="EMBL/GenBank/DDBJ databases">
        <authorList>
            <person name="Varghese N."/>
            <person name="Submissions S."/>
        </authorList>
    </citation>
    <scope>NUCLEOTIDE SEQUENCE [LARGE SCALE GENOMIC DNA]</scope>
    <source>
        <strain evidence="3">DSM 22002</strain>
    </source>
</reference>
<dbReference type="PANTHER" id="PTHR40078">
    <property type="entry name" value="INTEGRAL MEMBRANE PROTEIN-RELATED"/>
    <property type="match status" value="1"/>
</dbReference>
<protein>
    <submittedName>
        <fullName evidence="2">Uncharacterized membrane protein YczE</fullName>
    </submittedName>
</protein>
<dbReference type="RefSeq" id="WP_231945196.1">
    <property type="nucleotide sequence ID" value="NZ_LT629695.1"/>
</dbReference>
<dbReference type="Proteomes" id="UP000198822">
    <property type="component" value="Chromosome I"/>
</dbReference>
<name>A0A1G8D1M5_9MICO</name>
<feature type="transmembrane region" description="Helical" evidence="1">
    <location>
        <begin position="134"/>
        <end position="157"/>
    </location>
</feature>
<proteinExistence type="predicted"/>
<organism evidence="2 3">
    <name type="scientific">Agrococcus jejuensis</name>
    <dbReference type="NCBI Taxonomy" id="399736"/>
    <lineage>
        <taxon>Bacteria</taxon>
        <taxon>Bacillati</taxon>
        <taxon>Actinomycetota</taxon>
        <taxon>Actinomycetes</taxon>
        <taxon>Micrococcales</taxon>
        <taxon>Microbacteriaceae</taxon>
        <taxon>Agrococcus</taxon>
    </lineage>
</organism>
<accession>A0A1G8D1M5</accession>
<dbReference type="Pfam" id="PF19700">
    <property type="entry name" value="DUF6198"/>
    <property type="match status" value="1"/>
</dbReference>
<dbReference type="AlphaFoldDB" id="A0A1G8D1M5"/>
<evidence type="ECO:0000256" key="1">
    <source>
        <dbReference type="SAM" id="Phobius"/>
    </source>
</evidence>
<dbReference type="PANTHER" id="PTHR40078:SF1">
    <property type="entry name" value="INTEGRAL MEMBRANE PROTEIN"/>
    <property type="match status" value="1"/>
</dbReference>
<sequence>MTQPAASARRRLAMPAWLTRLVLPVEAVSRRDVGRRLVQLVVGLWLYGVGIGLMVRAEIGVAPWDVLTLGVQAQTGLGFGLIIILTSAAVLLLWIPLRQRVGVGTLLNGLLVGPFAELTLAIVPRVPTADPATWWFRVPLFVLGLVVLAVATGMYITARFGPGPRDGLMTGVVRVTKWPIWVVRTLIEGSVLVVGLLLGGPLGVGAVIFAFGVGPVVGRTLPWFDRRRSAAEAREAARVAALRG</sequence>
<gene>
    <name evidence="2" type="ORF">SAMN04489720_1479</name>
</gene>
<keyword evidence="1" id="KW-1133">Transmembrane helix</keyword>